<organism evidence="9 10">
    <name type="scientific">Candidatus Kaiserbacteria bacterium RIFCSPHIGHO2_01_FULL_46_22</name>
    <dbReference type="NCBI Taxonomy" id="1798475"/>
    <lineage>
        <taxon>Bacteria</taxon>
        <taxon>Candidatus Kaiseribacteriota</taxon>
    </lineage>
</organism>
<keyword evidence="3 6" id="KW-0378">Hydrolase</keyword>
<dbReference type="AlphaFoldDB" id="A0A1F6BYJ1"/>
<comment type="caution">
    <text evidence="9">The sequence shown here is derived from an EMBL/GenBank/DDBJ whole genome shotgun (WGS) entry which is preliminary data.</text>
</comment>
<feature type="domain" description="Oligopeptidase F N-terminal" evidence="8">
    <location>
        <begin position="137"/>
        <end position="191"/>
    </location>
</feature>
<evidence type="ECO:0000256" key="1">
    <source>
        <dbReference type="ARBA" id="ARBA00022670"/>
    </source>
</evidence>
<evidence type="ECO:0000256" key="5">
    <source>
        <dbReference type="ARBA" id="ARBA00023049"/>
    </source>
</evidence>
<evidence type="ECO:0000259" key="8">
    <source>
        <dbReference type="Pfam" id="PF08439"/>
    </source>
</evidence>
<keyword evidence="2 6" id="KW-0479">Metal-binding</keyword>
<comment type="similarity">
    <text evidence="6">Belongs to the peptidase M3 family.</text>
</comment>
<dbReference type="Gene3D" id="1.10.1370.20">
    <property type="entry name" value="Oligoendopeptidase f, C-terminal domain"/>
    <property type="match status" value="1"/>
</dbReference>
<sequence>MLSEAKKKSQKSDLKYETSTKLPTLKTIKTKWDLGRYYYKNDKDPQIEKDIKATETALNSFAKKYRGGAWLKNSTSVVKAVKEFLSLDSLPGDRPLYYFSYRRELDASDVVAERLLNKFSDRLTKAGNEVLFFPLQLAKLPKALQKELLTIDATAPFRFFLKDVFEDAKYQLSEPEEKILSLKALTSRGLWVSGTEKILNKKTIEWKGKPMPIHGALMQFEQLGAKERHQMWGKVKTVLESIGEVAENELVALALDKKTNDELRGYQKPYSGTTRSYDSTDRTLETLVPVITGRGYELSRRFFAIKKKALGRELTYIDRNESVGSEPKIPFETAVAICRDTFYDFNPEYGKFFDEMLAGGNIDVWSKEGKGGGAFCSSGVDRPTMVFLNHNDSLESLRTLAHEMGHAIHSLRSKSQPTWYQDYSTLTAETASTFFESLAIERLLEQSSSREQVAILSGMIGDRIGTMIMCIARFQFELEMHETIRREGGMTWQEMSAALARHFAAYTGPAVKTSDEHGLIVLSKPHYRMNFYQYSYSFGEIGSSIMRARCKEDVEYREKVDHFLSQGGSGSVEDIFKSVGIDMSKASTFNQGLDLLEADIARFEKLVAKKD</sequence>
<comment type="cofactor">
    <cofactor evidence="6">
        <name>Zn(2+)</name>
        <dbReference type="ChEBI" id="CHEBI:29105"/>
    </cofactor>
    <text evidence="6">Binds 1 zinc ion.</text>
</comment>
<keyword evidence="1 6" id="KW-0645">Protease</keyword>
<dbReference type="EMBL" id="MFKO01000002">
    <property type="protein sequence ID" value="OGG41842.1"/>
    <property type="molecule type" value="Genomic_DNA"/>
</dbReference>
<dbReference type="GO" id="GO:0046872">
    <property type="term" value="F:metal ion binding"/>
    <property type="evidence" value="ECO:0007669"/>
    <property type="project" value="UniProtKB-UniRule"/>
</dbReference>
<gene>
    <name evidence="9" type="ORF">A2837_01355</name>
</gene>
<name>A0A1F6BYJ1_9BACT</name>
<accession>A0A1F6BYJ1</accession>
<evidence type="ECO:0000256" key="3">
    <source>
        <dbReference type="ARBA" id="ARBA00022801"/>
    </source>
</evidence>
<dbReference type="Proteomes" id="UP000176322">
    <property type="component" value="Unassembled WGS sequence"/>
</dbReference>
<dbReference type="Pfam" id="PF08439">
    <property type="entry name" value="Peptidase_M3_N"/>
    <property type="match status" value="1"/>
</dbReference>
<evidence type="ECO:0000256" key="2">
    <source>
        <dbReference type="ARBA" id="ARBA00022723"/>
    </source>
</evidence>
<protein>
    <recommendedName>
        <fullName evidence="11">Oligoendopeptidase F</fullName>
    </recommendedName>
</protein>
<proteinExistence type="inferred from homology"/>
<evidence type="ECO:0000313" key="10">
    <source>
        <dbReference type="Proteomes" id="UP000176322"/>
    </source>
</evidence>
<keyword evidence="4 6" id="KW-0862">Zinc</keyword>
<dbReference type="Gene3D" id="1.20.140.70">
    <property type="entry name" value="Oligopeptidase f, N-terminal domain"/>
    <property type="match status" value="1"/>
</dbReference>
<feature type="domain" description="Peptidase M3A/M3B catalytic" evidence="7">
    <location>
        <begin position="356"/>
        <end position="593"/>
    </location>
</feature>
<evidence type="ECO:0008006" key="11">
    <source>
        <dbReference type="Google" id="ProtNLM"/>
    </source>
</evidence>
<evidence type="ECO:0000313" key="9">
    <source>
        <dbReference type="EMBL" id="OGG41842.1"/>
    </source>
</evidence>
<dbReference type="Pfam" id="PF01432">
    <property type="entry name" value="Peptidase_M3"/>
    <property type="match status" value="1"/>
</dbReference>
<reference evidence="9 10" key="1">
    <citation type="journal article" date="2016" name="Nat. Commun.">
        <title>Thousands of microbial genomes shed light on interconnected biogeochemical processes in an aquifer system.</title>
        <authorList>
            <person name="Anantharaman K."/>
            <person name="Brown C.T."/>
            <person name="Hug L.A."/>
            <person name="Sharon I."/>
            <person name="Castelle C.J."/>
            <person name="Probst A.J."/>
            <person name="Thomas B.C."/>
            <person name="Singh A."/>
            <person name="Wilkins M.J."/>
            <person name="Karaoz U."/>
            <person name="Brodie E.L."/>
            <person name="Williams K.H."/>
            <person name="Hubbard S.S."/>
            <person name="Banfield J.F."/>
        </authorList>
    </citation>
    <scope>NUCLEOTIDE SEQUENCE [LARGE SCALE GENOMIC DNA]</scope>
</reference>
<dbReference type="SUPFAM" id="SSF55486">
    <property type="entry name" value="Metalloproteases ('zincins'), catalytic domain"/>
    <property type="match status" value="1"/>
</dbReference>
<evidence type="ECO:0000256" key="4">
    <source>
        <dbReference type="ARBA" id="ARBA00022833"/>
    </source>
</evidence>
<dbReference type="InterPro" id="IPR001567">
    <property type="entry name" value="Pept_M3A_M3B_dom"/>
</dbReference>
<dbReference type="InterPro" id="IPR013647">
    <property type="entry name" value="OligopepF_N_dom"/>
</dbReference>
<evidence type="ECO:0000256" key="6">
    <source>
        <dbReference type="RuleBase" id="RU003435"/>
    </source>
</evidence>
<keyword evidence="5 6" id="KW-0482">Metalloprotease</keyword>
<dbReference type="InterPro" id="IPR042088">
    <property type="entry name" value="OligoPept_F_C"/>
</dbReference>
<evidence type="ECO:0000259" key="7">
    <source>
        <dbReference type="Pfam" id="PF01432"/>
    </source>
</evidence>
<dbReference type="GO" id="GO:0004222">
    <property type="term" value="F:metalloendopeptidase activity"/>
    <property type="evidence" value="ECO:0007669"/>
    <property type="project" value="InterPro"/>
</dbReference>
<dbReference type="GO" id="GO:0006508">
    <property type="term" value="P:proteolysis"/>
    <property type="evidence" value="ECO:0007669"/>
    <property type="project" value="UniProtKB-KW"/>
</dbReference>